<sequence length="928" mass="98421">MSAHHQRTNLPETLRVETPHESYTIFRSTTDALGASSRSGGGGGSRRIIADATTKKNGAAYLAVNRQDHEILVIELHPLQQKRYGRVEVERGAVFTAVAFCHIAANKHNTLELLVGLNDGAVAIYTEQPPALSSRDLRLDTEAAQNGHSSPPKQQQQQQQPEEAVFTCSVFIGRDKFPPRPPPPASAVPAMPSYGTLPTAFPFAVIAAAFNPVCSDLFMCATSSGFIWEFHRNFGTCSADGLRALAPELSEDRGAANVEVPSAVPAKETVPYAARPSSGASSSSSSSSSSNHHVQAGGTPTVTVGSQQQQPAPPPQEQPPEKRSTTSRGLSPRRRKGSGQQATTGTASEAADAEDPVSIEALTGSLTRLSEDKHEKLPLDPHNYATFAEVSPHKLPGYWVDPSRASETVQRLQRIFEAREELFCPMRVGKAGAGGHAEHRSPYRPSNPFGRWDVCTEKHPFRKSLAPTISAVAFSPDGRQLACATSQGGTRVFSYPIGKALLLVRSSYGAGLCLQWTPDSKLLLIGGEDDCISVVDVPSQQLLARCVGHNAWVKAIAMAPIPPPTPPFPSPRQSKDSTLSSQDERWSALQSPGVRHLGAWEGGASRCSSENLDPPPNAPPSPPPPPPPPPEHGIPNSSSEMVVEEMPNIDRPLRMKSSPGSGGSSRRGSGGGSVAGVVSPSYYSFLSTGEDARMLFWEVSRETLLASAANALPKLPPSRFSGQQRSGPPSPVPPTANPSPPVMIVPPAISQQPTQTTNSNASVGGASQRPTSRFKSAFSFGARRGSVDKLSAGTSPVITSPGVSPRHNSTHTTHRGSAAAGGGASSSAGTSGGSGLVPEIGPLAHTNSSVEEVRPVCMSRRGRDPVERAYYFPQVASTTVYWSKTPIVGGRWIVLLDGCKTMKVYVRVLGDGSVPWIDRLQANPTDDD</sequence>
<dbReference type="PANTHER" id="PTHR14107">
    <property type="entry name" value="WD REPEAT PROTEIN"/>
    <property type="match status" value="1"/>
</dbReference>
<feature type="region of interest" description="Disordered" evidence="3">
    <location>
        <begin position="714"/>
        <end position="771"/>
    </location>
</feature>
<organism evidence="4 5">
    <name type="scientific">Vitrella brassicaformis (strain CCMP3155)</name>
    <dbReference type="NCBI Taxonomy" id="1169540"/>
    <lineage>
        <taxon>Eukaryota</taxon>
        <taxon>Sar</taxon>
        <taxon>Alveolata</taxon>
        <taxon>Colpodellida</taxon>
        <taxon>Vitrellaceae</taxon>
        <taxon>Vitrella</taxon>
    </lineage>
</organism>
<dbReference type="InterPro" id="IPR015943">
    <property type="entry name" value="WD40/YVTN_repeat-like_dom_sf"/>
</dbReference>
<dbReference type="VEuPathDB" id="CryptoDB:Vbra_6823"/>
<evidence type="ECO:0000256" key="3">
    <source>
        <dbReference type="SAM" id="MobiDB-lite"/>
    </source>
</evidence>
<accession>A0A0G4E8Y1</accession>
<dbReference type="InterPro" id="IPR051362">
    <property type="entry name" value="WD_repeat_creC_regulators"/>
</dbReference>
<protein>
    <submittedName>
        <fullName evidence="4">Uncharacterized protein</fullName>
    </submittedName>
</protein>
<reference evidence="4 5" key="1">
    <citation type="submission" date="2014-11" db="EMBL/GenBank/DDBJ databases">
        <authorList>
            <person name="Zhu J."/>
            <person name="Qi W."/>
            <person name="Song R."/>
        </authorList>
    </citation>
    <scope>NUCLEOTIDE SEQUENCE [LARGE SCALE GENOMIC DNA]</scope>
</reference>
<dbReference type="InterPro" id="IPR036322">
    <property type="entry name" value="WD40_repeat_dom_sf"/>
</dbReference>
<feature type="region of interest" description="Disordered" evidence="3">
    <location>
        <begin position="789"/>
        <end position="835"/>
    </location>
</feature>
<proteinExistence type="predicted"/>
<feature type="compositionally biased region" description="Gly residues" evidence="3">
    <location>
        <begin position="819"/>
        <end position="835"/>
    </location>
</feature>
<evidence type="ECO:0000313" key="4">
    <source>
        <dbReference type="EMBL" id="CEL92365.1"/>
    </source>
</evidence>
<dbReference type="SMART" id="SM00320">
    <property type="entry name" value="WD40"/>
    <property type="match status" value="2"/>
</dbReference>
<evidence type="ECO:0000256" key="1">
    <source>
        <dbReference type="ARBA" id="ARBA00022574"/>
    </source>
</evidence>
<dbReference type="Gene3D" id="2.130.10.10">
    <property type="entry name" value="YVTN repeat-like/Quinoprotein amine dehydrogenase"/>
    <property type="match status" value="1"/>
</dbReference>
<dbReference type="EMBL" id="CDMY01000069">
    <property type="protein sequence ID" value="CEL92365.1"/>
    <property type="molecule type" value="Genomic_DNA"/>
</dbReference>
<feature type="region of interest" description="Disordered" evidence="3">
    <location>
        <begin position="267"/>
        <end position="357"/>
    </location>
</feature>
<keyword evidence="1" id="KW-0853">WD repeat</keyword>
<evidence type="ECO:0000313" key="5">
    <source>
        <dbReference type="Proteomes" id="UP000041254"/>
    </source>
</evidence>
<dbReference type="STRING" id="1169540.A0A0G4E8Y1"/>
<feature type="compositionally biased region" description="Pro residues" evidence="3">
    <location>
        <begin position="613"/>
        <end position="632"/>
    </location>
</feature>
<feature type="compositionally biased region" description="Low complexity" evidence="3">
    <location>
        <begin position="277"/>
        <end position="290"/>
    </location>
</feature>
<dbReference type="Proteomes" id="UP000041254">
    <property type="component" value="Unassembled WGS sequence"/>
</dbReference>
<keyword evidence="5" id="KW-1185">Reference proteome</keyword>
<dbReference type="InterPro" id="IPR001680">
    <property type="entry name" value="WD40_rpt"/>
</dbReference>
<keyword evidence="2" id="KW-0677">Repeat</keyword>
<name>A0A0G4E8Y1_VITBC</name>
<feature type="compositionally biased region" description="Gly residues" evidence="3">
    <location>
        <begin position="660"/>
        <end position="674"/>
    </location>
</feature>
<feature type="compositionally biased region" description="Polar residues" evidence="3">
    <location>
        <begin position="792"/>
        <end position="807"/>
    </location>
</feature>
<gene>
    <name evidence="4" type="ORF">Vbra_6823</name>
</gene>
<feature type="compositionally biased region" description="Pro residues" evidence="3">
    <location>
        <begin position="728"/>
        <end position="744"/>
    </location>
</feature>
<evidence type="ECO:0000256" key="2">
    <source>
        <dbReference type="ARBA" id="ARBA00022737"/>
    </source>
</evidence>
<dbReference type="AlphaFoldDB" id="A0A0G4E8Y1"/>
<feature type="region of interest" description="Disordered" evidence="3">
    <location>
        <begin position="563"/>
        <end position="638"/>
    </location>
</feature>
<dbReference type="PANTHER" id="PTHR14107:SF16">
    <property type="entry name" value="AT02583P"/>
    <property type="match status" value="1"/>
</dbReference>
<feature type="region of interest" description="Disordered" evidence="3">
    <location>
        <begin position="651"/>
        <end position="674"/>
    </location>
</feature>
<dbReference type="InParanoid" id="A0A0G4E8Y1"/>
<feature type="compositionally biased region" description="Polar residues" evidence="3">
    <location>
        <begin position="749"/>
        <end position="762"/>
    </location>
</feature>
<feature type="compositionally biased region" description="Polar residues" evidence="3">
    <location>
        <begin position="338"/>
        <end position="347"/>
    </location>
</feature>
<dbReference type="SUPFAM" id="SSF50978">
    <property type="entry name" value="WD40 repeat-like"/>
    <property type="match status" value="1"/>
</dbReference>
<dbReference type="OrthoDB" id="449571at2759"/>